<evidence type="ECO:0000256" key="2">
    <source>
        <dbReference type="ARBA" id="ARBA00023125"/>
    </source>
</evidence>
<dbReference type="GO" id="GO:0003700">
    <property type="term" value="F:DNA-binding transcription factor activity"/>
    <property type="evidence" value="ECO:0007669"/>
    <property type="project" value="TreeGrafter"/>
</dbReference>
<gene>
    <name evidence="5" type="ORF">LNTAR_03769</name>
</gene>
<keyword evidence="1" id="KW-0805">Transcription regulation</keyword>
<keyword evidence="3" id="KW-0804">Transcription</keyword>
<name>A6DTN5_9BACT</name>
<keyword evidence="2" id="KW-0238">DNA-binding</keyword>
<dbReference type="SMART" id="SM00354">
    <property type="entry name" value="HTH_LACI"/>
    <property type="match status" value="1"/>
</dbReference>
<dbReference type="PANTHER" id="PTHR30146">
    <property type="entry name" value="LACI-RELATED TRANSCRIPTIONAL REPRESSOR"/>
    <property type="match status" value="1"/>
</dbReference>
<dbReference type="Proteomes" id="UP000004947">
    <property type="component" value="Unassembled WGS sequence"/>
</dbReference>
<dbReference type="Gene3D" id="3.40.50.2300">
    <property type="match status" value="2"/>
</dbReference>
<dbReference type="Pfam" id="PF13377">
    <property type="entry name" value="Peripla_BP_3"/>
    <property type="match status" value="1"/>
</dbReference>
<accession>A6DTN5</accession>
<dbReference type="InterPro" id="IPR010982">
    <property type="entry name" value="Lambda_DNA-bd_dom_sf"/>
</dbReference>
<dbReference type="Pfam" id="PF00356">
    <property type="entry name" value="LacI"/>
    <property type="match status" value="1"/>
</dbReference>
<dbReference type="Gene3D" id="1.10.260.40">
    <property type="entry name" value="lambda repressor-like DNA-binding domains"/>
    <property type="match status" value="1"/>
</dbReference>
<evidence type="ECO:0000256" key="3">
    <source>
        <dbReference type="ARBA" id="ARBA00023163"/>
    </source>
</evidence>
<dbReference type="SUPFAM" id="SSF47413">
    <property type="entry name" value="lambda repressor-like DNA-binding domains"/>
    <property type="match status" value="1"/>
</dbReference>
<feature type="domain" description="HTH lacI-type" evidence="4">
    <location>
        <begin position="1"/>
        <end position="53"/>
    </location>
</feature>
<evidence type="ECO:0000313" key="5">
    <source>
        <dbReference type="EMBL" id="EDM25015.1"/>
    </source>
</evidence>
<organism evidence="5 6">
    <name type="scientific">Lentisphaera araneosa HTCC2155</name>
    <dbReference type="NCBI Taxonomy" id="313628"/>
    <lineage>
        <taxon>Bacteria</taxon>
        <taxon>Pseudomonadati</taxon>
        <taxon>Lentisphaerota</taxon>
        <taxon>Lentisphaeria</taxon>
        <taxon>Lentisphaerales</taxon>
        <taxon>Lentisphaeraceae</taxon>
        <taxon>Lentisphaera</taxon>
    </lineage>
</organism>
<evidence type="ECO:0000256" key="1">
    <source>
        <dbReference type="ARBA" id="ARBA00023015"/>
    </source>
</evidence>
<dbReference type="STRING" id="313628.LNTAR_03769"/>
<protein>
    <recommendedName>
        <fullName evidence="4">HTH lacI-type domain-containing protein</fullName>
    </recommendedName>
</protein>
<dbReference type="InterPro" id="IPR046335">
    <property type="entry name" value="LacI/GalR-like_sensor"/>
</dbReference>
<evidence type="ECO:0000259" key="4">
    <source>
        <dbReference type="PROSITE" id="PS50932"/>
    </source>
</evidence>
<dbReference type="CDD" id="cd19976">
    <property type="entry name" value="PBP1_DegA_Like"/>
    <property type="match status" value="1"/>
</dbReference>
<keyword evidence="6" id="KW-1185">Reference proteome</keyword>
<dbReference type="InterPro" id="IPR028082">
    <property type="entry name" value="Peripla_BP_I"/>
</dbReference>
<dbReference type="OrthoDB" id="6619319at2"/>
<comment type="caution">
    <text evidence="5">The sequence shown here is derived from an EMBL/GenBank/DDBJ whole genome shotgun (WGS) entry which is preliminary data.</text>
</comment>
<sequence>MQELAEICGYSRVSVSAALNGKGGISENAREKILRIAKEHNYTPNKMAHALKGLPSYLIGMLIRDLSNPFYTQMIKIIDDHLHKKGYSLIVLNSMADLEREKKALQTLYSYNVDGLFIAPFAKDNAVDNITSIVGNHKKPVIMLDNLSRDIGSMSIGFNNRSGAFEATQYLIDCGHTEISYLAGPESSLSYRERSAGFMNCMQKNELTINSNSIFPCGSSAEDGYTAALSLLKTKNRPSALFCFNDYIAVGVYRAAQELKLNIPQDLSIIGFDNINLTKLLSPALSTVNIHIDNVARDAAKNMLKFLKDENYSPQTKNHIFEPELIKRDSVRNLKK</sequence>
<dbReference type="eggNOG" id="COG1609">
    <property type="taxonomic scope" value="Bacteria"/>
</dbReference>
<dbReference type="GO" id="GO:0000976">
    <property type="term" value="F:transcription cis-regulatory region binding"/>
    <property type="evidence" value="ECO:0007669"/>
    <property type="project" value="TreeGrafter"/>
</dbReference>
<dbReference type="SUPFAM" id="SSF53822">
    <property type="entry name" value="Periplasmic binding protein-like I"/>
    <property type="match status" value="1"/>
</dbReference>
<proteinExistence type="predicted"/>
<dbReference type="AlphaFoldDB" id="A6DTN5"/>
<reference evidence="5 6" key="1">
    <citation type="journal article" date="2010" name="J. Bacteriol.">
        <title>Genome sequence of Lentisphaera araneosa HTCC2155T, the type species of the order Lentisphaerales in the phylum Lentisphaerae.</title>
        <authorList>
            <person name="Thrash J.C."/>
            <person name="Cho J.C."/>
            <person name="Vergin K.L."/>
            <person name="Morris R.M."/>
            <person name="Giovannoni S.J."/>
        </authorList>
    </citation>
    <scope>NUCLEOTIDE SEQUENCE [LARGE SCALE GENOMIC DNA]</scope>
    <source>
        <strain evidence="5 6">HTCC2155</strain>
    </source>
</reference>
<dbReference type="PROSITE" id="PS50932">
    <property type="entry name" value="HTH_LACI_2"/>
    <property type="match status" value="1"/>
</dbReference>
<dbReference type="EMBL" id="ABCK01000039">
    <property type="protein sequence ID" value="EDM25015.1"/>
    <property type="molecule type" value="Genomic_DNA"/>
</dbReference>
<dbReference type="PANTHER" id="PTHR30146:SF109">
    <property type="entry name" value="HTH-TYPE TRANSCRIPTIONAL REGULATOR GALS"/>
    <property type="match status" value="1"/>
</dbReference>
<dbReference type="InterPro" id="IPR000843">
    <property type="entry name" value="HTH_LacI"/>
</dbReference>
<evidence type="ECO:0000313" key="6">
    <source>
        <dbReference type="Proteomes" id="UP000004947"/>
    </source>
</evidence>
<dbReference type="CDD" id="cd01392">
    <property type="entry name" value="HTH_LacI"/>
    <property type="match status" value="1"/>
</dbReference>